<dbReference type="PANTHER" id="PTHR13068">
    <property type="entry name" value="CGI-12 PROTEIN-RELATED"/>
    <property type="match status" value="1"/>
</dbReference>
<dbReference type="InterPro" id="IPR038538">
    <property type="entry name" value="MTERF_sf"/>
</dbReference>
<proteinExistence type="inferred from homology"/>
<dbReference type="PANTHER" id="PTHR13068:SF133">
    <property type="entry name" value="MITOCHONDRIAL TRANSCRIPTION TERMINATION FACTOR FAMILY PROTEIN"/>
    <property type="match status" value="1"/>
</dbReference>
<evidence type="ECO:0000313" key="5">
    <source>
        <dbReference type="Proteomes" id="UP000288805"/>
    </source>
</evidence>
<keyword evidence="2" id="KW-0805">Transcription regulation</keyword>
<dbReference type="FunFam" id="1.25.70.10:FF:000001">
    <property type="entry name" value="Mitochondrial transcription termination factor-like"/>
    <property type="match status" value="1"/>
</dbReference>
<dbReference type="AlphaFoldDB" id="A0A438KHN2"/>
<dbReference type="GO" id="GO:0003676">
    <property type="term" value="F:nucleic acid binding"/>
    <property type="evidence" value="ECO:0007669"/>
    <property type="project" value="InterPro"/>
</dbReference>
<evidence type="ECO:0008006" key="6">
    <source>
        <dbReference type="Google" id="ProtNLM"/>
    </source>
</evidence>
<organism evidence="4 5">
    <name type="scientific">Vitis vinifera</name>
    <name type="common">Grape</name>
    <dbReference type="NCBI Taxonomy" id="29760"/>
    <lineage>
        <taxon>Eukaryota</taxon>
        <taxon>Viridiplantae</taxon>
        <taxon>Streptophyta</taxon>
        <taxon>Embryophyta</taxon>
        <taxon>Tracheophyta</taxon>
        <taxon>Spermatophyta</taxon>
        <taxon>Magnoliopsida</taxon>
        <taxon>eudicotyledons</taxon>
        <taxon>Gunneridae</taxon>
        <taxon>Pentapetalae</taxon>
        <taxon>rosids</taxon>
        <taxon>Vitales</taxon>
        <taxon>Vitaceae</taxon>
        <taxon>Viteae</taxon>
        <taxon>Vitis</taxon>
    </lineage>
</organism>
<keyword evidence="2" id="KW-0804">Transcription</keyword>
<dbReference type="Pfam" id="PF02536">
    <property type="entry name" value="mTERF"/>
    <property type="match status" value="1"/>
</dbReference>
<evidence type="ECO:0000313" key="4">
    <source>
        <dbReference type="EMBL" id="RVX20722.1"/>
    </source>
</evidence>
<dbReference type="GO" id="GO:0006353">
    <property type="term" value="P:DNA-templated transcription termination"/>
    <property type="evidence" value="ECO:0007669"/>
    <property type="project" value="UniProtKB-KW"/>
</dbReference>
<evidence type="ECO:0000256" key="1">
    <source>
        <dbReference type="ARBA" id="ARBA00007692"/>
    </source>
</evidence>
<gene>
    <name evidence="4" type="ORF">CK203_002822</name>
</gene>
<name>A0A438KHN2_VITVI</name>
<dbReference type="InterPro" id="IPR003690">
    <property type="entry name" value="MTERF"/>
</dbReference>
<accession>A0A438KHN2</accession>
<protein>
    <recommendedName>
        <fullName evidence="6">Transcription termination factor MTERF15, mitochondrial</fullName>
    </recommendedName>
</protein>
<dbReference type="Gene3D" id="1.25.70.10">
    <property type="entry name" value="Transcription termination factor 3, mitochondrial"/>
    <property type="match status" value="1"/>
</dbReference>
<keyword evidence="2" id="KW-0806">Transcription termination</keyword>
<sequence length="260" mass="29428">MESYLAAADSLIFGCLGDCSSAIDTYRGGLIKFRSFTIFNSDLSVRPNNNLSRCLTQVGCPHKVLYLHQGSYSLKPQKEQTPSSHSLEIMDALIPISPNCFSGPDIAVIQNREKFSTSVKKVIEMGFDPLKVSFLKAVQVICGMGESIWEQRMEVYKRWGLTDDEIMSMFRLDPLCMRSSEKKIMSVMDFLVNKMGWEPATIARYPTVFMRSLEKKIIPRCSVVKVLQMKGLVKKDLCLGKIGILELGFVSEEIWEKKEL</sequence>
<evidence type="ECO:0000256" key="3">
    <source>
        <dbReference type="ARBA" id="ARBA00022946"/>
    </source>
</evidence>
<dbReference type="Proteomes" id="UP000288805">
    <property type="component" value="Unassembled WGS sequence"/>
</dbReference>
<dbReference type="EMBL" id="QGNW01000006">
    <property type="protein sequence ID" value="RVX20722.1"/>
    <property type="molecule type" value="Genomic_DNA"/>
</dbReference>
<comment type="caution">
    <text evidence="4">The sequence shown here is derived from an EMBL/GenBank/DDBJ whole genome shotgun (WGS) entry which is preliminary data.</text>
</comment>
<keyword evidence="3" id="KW-0809">Transit peptide</keyword>
<reference evidence="4 5" key="1">
    <citation type="journal article" date="2018" name="PLoS Genet.">
        <title>Population sequencing reveals clonal diversity and ancestral inbreeding in the grapevine cultivar Chardonnay.</title>
        <authorList>
            <person name="Roach M.J."/>
            <person name="Johnson D.L."/>
            <person name="Bohlmann J."/>
            <person name="van Vuuren H.J."/>
            <person name="Jones S.J."/>
            <person name="Pretorius I.S."/>
            <person name="Schmidt S.A."/>
            <person name="Borneman A.R."/>
        </authorList>
    </citation>
    <scope>NUCLEOTIDE SEQUENCE [LARGE SCALE GENOMIC DNA]</scope>
    <source>
        <strain evidence="5">cv. Chardonnay</strain>
        <tissue evidence="4">Leaf</tissue>
    </source>
</reference>
<dbReference type="SMART" id="SM00733">
    <property type="entry name" value="Mterf"/>
    <property type="match status" value="3"/>
</dbReference>
<evidence type="ECO:0000256" key="2">
    <source>
        <dbReference type="ARBA" id="ARBA00022472"/>
    </source>
</evidence>
<comment type="similarity">
    <text evidence="1">Belongs to the mTERF family.</text>
</comment>